<proteinExistence type="predicted"/>
<keyword evidence="3" id="KW-0238">DNA-binding</keyword>
<evidence type="ECO:0000256" key="4">
    <source>
        <dbReference type="ARBA" id="ARBA00023163"/>
    </source>
</evidence>
<feature type="region of interest" description="Disordered" evidence="6">
    <location>
        <begin position="569"/>
        <end position="588"/>
    </location>
</feature>
<sequence length="653" mass="73038">MVTPVANKQHSFVFCAKKEQPPEPHNVFKIQDKSGLYKRSNIRSHRGGSAGRAAVQSQDGSRGSPGTQPPIAQEIAGPNAQLETAGAEHYGTGQPCSPGFINRANDPGRGKEMVYYGDSFNLDYVLREMVNPFQGDFDSSSLKLGIEELYLNHLGQSTKDQLDAHERSERIRLQEMGAFQHLDKEISDALIQTFFAVVYPLCPIFDLSEFDTKYKAGEISPLVLQALYFVAAAHCELSSIEKAGFSNRYMATFTFYQRAKALYDANYESDAIATVQALYLLSYWWGSPLEQKDMWHWTGLAVGLAQTLGLHQSKAYVGLPERQQKLWKRIWWTVYSHDILIALTLGNTPHVNEAYCSVPLLSEADIEDDEDDLPDTHLFRSYTQGSRLYIVYLVDLAKRVSQCLEVLFGACSDESRIQTSLDRISSWQTTLPQVLQRNNSKISLQDGYWESLIHLTYKNGFHNPDRLKMGSLPSDAAVNIVRILEDMMSSEVLTGSCPRTLPAIFSSLSVQIANMSGNSSDGTKIAKHRARFCMLALKTMQDRWTPVLWYYPMFLKILHKLGCEVPDGEKHSSHLSHDHSSGASSTTELLPSTLWRQPQCNQASEIPSGSFMGQITTEEADYSAMVDCFPFSSFLTDSISGQSDNPFDQASNA</sequence>
<dbReference type="GO" id="GO:0006351">
    <property type="term" value="P:DNA-templated transcription"/>
    <property type="evidence" value="ECO:0007669"/>
    <property type="project" value="InterPro"/>
</dbReference>
<dbReference type="PANTHER" id="PTHR47171">
    <property type="entry name" value="FARA-RELATED"/>
    <property type="match status" value="1"/>
</dbReference>
<keyword evidence="4" id="KW-0804">Transcription</keyword>
<evidence type="ECO:0000313" key="10">
    <source>
        <dbReference type="Proteomes" id="UP000641853"/>
    </source>
</evidence>
<evidence type="ECO:0000313" key="8">
    <source>
        <dbReference type="EMBL" id="KAF7166087.1"/>
    </source>
</evidence>
<accession>A0A8H6QXJ0</accession>
<keyword evidence="10" id="KW-1185">Reference proteome</keyword>
<dbReference type="GO" id="GO:0003677">
    <property type="term" value="F:DNA binding"/>
    <property type="evidence" value="ECO:0007669"/>
    <property type="project" value="UniProtKB-KW"/>
</dbReference>
<name>A0A8H6QXJ0_9EURO</name>
<feature type="region of interest" description="Disordered" evidence="6">
    <location>
        <begin position="22"/>
        <end position="73"/>
    </location>
</feature>
<evidence type="ECO:0000256" key="6">
    <source>
        <dbReference type="SAM" id="MobiDB-lite"/>
    </source>
</evidence>
<protein>
    <recommendedName>
        <fullName evidence="7">Xylanolytic transcriptional activator regulatory domain-containing protein</fullName>
    </recommendedName>
</protein>
<dbReference type="CDD" id="cd12148">
    <property type="entry name" value="fungal_TF_MHR"/>
    <property type="match status" value="1"/>
</dbReference>
<feature type="domain" description="Xylanolytic transcriptional activator regulatory" evidence="7">
    <location>
        <begin position="294"/>
        <end position="367"/>
    </location>
</feature>
<evidence type="ECO:0000313" key="9">
    <source>
        <dbReference type="EMBL" id="KAF7181209.1"/>
    </source>
</evidence>
<dbReference type="AlphaFoldDB" id="A0A8H6QXJ0"/>
<organism evidence="9 10">
    <name type="scientific">Aspergillus felis</name>
    <dbReference type="NCBI Taxonomy" id="1287682"/>
    <lineage>
        <taxon>Eukaryota</taxon>
        <taxon>Fungi</taxon>
        <taxon>Dikarya</taxon>
        <taxon>Ascomycota</taxon>
        <taxon>Pezizomycotina</taxon>
        <taxon>Eurotiomycetes</taxon>
        <taxon>Eurotiomycetidae</taxon>
        <taxon>Eurotiales</taxon>
        <taxon>Aspergillaceae</taxon>
        <taxon>Aspergillus</taxon>
        <taxon>Aspergillus subgen. Fumigati</taxon>
    </lineage>
</organism>
<keyword evidence="2" id="KW-0805">Transcription regulation</keyword>
<dbReference type="InterPro" id="IPR007219">
    <property type="entry name" value="XnlR_reg_dom"/>
</dbReference>
<dbReference type="InterPro" id="IPR052073">
    <property type="entry name" value="Amide_Lactam_Regulators"/>
</dbReference>
<gene>
    <name evidence="8" type="ORF">CNMCM5623_010002</name>
    <name evidence="9" type="ORF">CNMCM7691_000338</name>
</gene>
<dbReference type="EMBL" id="JACBAE010001309">
    <property type="protein sequence ID" value="KAF7166087.1"/>
    <property type="molecule type" value="Genomic_DNA"/>
</dbReference>
<evidence type="ECO:0000259" key="7">
    <source>
        <dbReference type="SMART" id="SM00906"/>
    </source>
</evidence>
<comment type="caution">
    <text evidence="9">The sequence shown here is derived from an EMBL/GenBank/DDBJ whole genome shotgun (WGS) entry which is preliminary data.</text>
</comment>
<dbReference type="Pfam" id="PF04082">
    <property type="entry name" value="Fungal_trans"/>
    <property type="match status" value="1"/>
</dbReference>
<evidence type="ECO:0000256" key="2">
    <source>
        <dbReference type="ARBA" id="ARBA00023015"/>
    </source>
</evidence>
<dbReference type="OrthoDB" id="5121955at2759"/>
<dbReference type="Proteomes" id="UP000654922">
    <property type="component" value="Unassembled WGS sequence"/>
</dbReference>
<dbReference type="GO" id="GO:0008270">
    <property type="term" value="F:zinc ion binding"/>
    <property type="evidence" value="ECO:0007669"/>
    <property type="project" value="InterPro"/>
</dbReference>
<dbReference type="PANTHER" id="PTHR47171:SF3">
    <property type="entry name" value="FARA-RELATED"/>
    <property type="match status" value="1"/>
</dbReference>
<evidence type="ECO:0000256" key="3">
    <source>
        <dbReference type="ARBA" id="ARBA00023125"/>
    </source>
</evidence>
<dbReference type="EMBL" id="JACBAG010001819">
    <property type="protein sequence ID" value="KAF7181209.1"/>
    <property type="molecule type" value="Genomic_DNA"/>
</dbReference>
<keyword evidence="5" id="KW-0539">Nucleus</keyword>
<evidence type="ECO:0000256" key="1">
    <source>
        <dbReference type="ARBA" id="ARBA00022833"/>
    </source>
</evidence>
<feature type="compositionally biased region" description="Polar residues" evidence="6">
    <location>
        <begin position="55"/>
        <end position="66"/>
    </location>
</feature>
<keyword evidence="1" id="KW-0862">Zinc</keyword>
<dbReference type="Proteomes" id="UP000641853">
    <property type="component" value="Unassembled WGS sequence"/>
</dbReference>
<dbReference type="SMART" id="SM00906">
    <property type="entry name" value="Fungal_trans"/>
    <property type="match status" value="1"/>
</dbReference>
<evidence type="ECO:0000256" key="5">
    <source>
        <dbReference type="ARBA" id="ARBA00023242"/>
    </source>
</evidence>
<reference evidence="9" key="1">
    <citation type="submission" date="2020-06" db="EMBL/GenBank/DDBJ databases">
        <title>Draft genome sequences of strains closely related to Aspergillus parafelis and Aspergillus hiratsukae.</title>
        <authorList>
            <person name="Dos Santos R.A.C."/>
            <person name="Rivero-Menendez O."/>
            <person name="Steenwyk J.L."/>
            <person name="Mead M.E."/>
            <person name="Goldman G.H."/>
            <person name="Alastruey-Izquierdo A."/>
            <person name="Rokas A."/>
        </authorList>
    </citation>
    <scope>NUCLEOTIDE SEQUENCE</scope>
    <source>
        <strain evidence="8">CNM-CM5623</strain>
        <strain evidence="9">CNM-CM7691</strain>
    </source>
</reference>
<feature type="compositionally biased region" description="Basic and acidic residues" evidence="6">
    <location>
        <begin position="569"/>
        <end position="580"/>
    </location>
</feature>